<dbReference type="RefSeq" id="XP_010263816.1">
    <property type="nucleotide sequence ID" value="XM_010265514.1"/>
</dbReference>
<accession>A0A1U8AM64</accession>
<evidence type="ECO:0000313" key="5">
    <source>
        <dbReference type="Proteomes" id="UP000189703"/>
    </source>
</evidence>
<dbReference type="InterPro" id="IPR038389">
    <property type="entry name" value="PSMG2_sf"/>
</dbReference>
<dbReference type="AlphaFoldDB" id="A0A1U8AM64"/>
<gene>
    <name evidence="6" type="primary">LOC104601986</name>
</gene>
<dbReference type="GO" id="GO:0005634">
    <property type="term" value="C:nucleus"/>
    <property type="evidence" value="ECO:0000318"/>
    <property type="project" value="GO_Central"/>
</dbReference>
<dbReference type="Proteomes" id="UP000189703">
    <property type="component" value="Unplaced"/>
</dbReference>
<comment type="subunit">
    <text evidence="4">Forms a heterodimer with PSMG1.</text>
</comment>
<name>A0A1U8AM64_NELNU</name>
<keyword evidence="5" id="KW-1185">Reference proteome</keyword>
<dbReference type="FunFam" id="3.40.50.10900:FF:000005">
    <property type="entry name" value="Proteasome assembly chaperone 2"/>
    <property type="match status" value="1"/>
</dbReference>
<evidence type="ECO:0000256" key="2">
    <source>
        <dbReference type="ARBA" id="ARBA00023186"/>
    </source>
</evidence>
<evidence type="ECO:0000256" key="4">
    <source>
        <dbReference type="PIRNR" id="PIRNR010044"/>
    </source>
</evidence>
<dbReference type="PIRSF" id="PIRSF010044">
    <property type="entry name" value="UCP010044"/>
    <property type="match status" value="1"/>
</dbReference>
<dbReference type="FunFam" id="3.40.50.10900:FF:000004">
    <property type="entry name" value="Proteasome assembly chaperone 2"/>
    <property type="match status" value="1"/>
</dbReference>
<reference evidence="6" key="1">
    <citation type="submission" date="2025-08" db="UniProtKB">
        <authorList>
            <consortium name="RefSeq"/>
        </authorList>
    </citation>
    <scope>IDENTIFICATION</scope>
</reference>
<keyword evidence="6" id="KW-0647">Proteasome</keyword>
<dbReference type="KEGG" id="nnu:104601986"/>
<sequence length="281" mass="31123">MEFILEEGKHLHEECSTLILPALSIGNVGQLAIDLLVSSMGADRVGYLDDPFVLPCVGNDAYGSASRGDLALPLEAYDSPSNALSLIQQRSPLVKGKMVEFAKSLADFAISSRKNHVVVLSSLDAGRRKRIDMSSEMQIFYLSSTHKDGTDDHCEKMGWKRLQEYNPTERKWEFLNDLAEGKFIDEGNWPSEDELIDEDYYPSLPFAALFSCFKAKGLKVTCILCYCSEGDNVPDSFQLAEATCKLLGLSISNFHGKQGGGWLIPFSWTSLYGPPPDNSLF</sequence>
<organism evidence="5 6">
    <name type="scientific">Nelumbo nucifera</name>
    <name type="common">Sacred lotus</name>
    <dbReference type="NCBI Taxonomy" id="4432"/>
    <lineage>
        <taxon>Eukaryota</taxon>
        <taxon>Viridiplantae</taxon>
        <taxon>Streptophyta</taxon>
        <taxon>Embryophyta</taxon>
        <taxon>Tracheophyta</taxon>
        <taxon>Spermatophyta</taxon>
        <taxon>Magnoliopsida</taxon>
        <taxon>Proteales</taxon>
        <taxon>Nelumbonaceae</taxon>
        <taxon>Nelumbo</taxon>
    </lineage>
</organism>
<dbReference type="GO" id="GO:0000502">
    <property type="term" value="C:proteasome complex"/>
    <property type="evidence" value="ECO:0007669"/>
    <property type="project" value="UniProtKB-KW"/>
</dbReference>
<dbReference type="GO" id="GO:0043248">
    <property type="term" value="P:proteasome assembly"/>
    <property type="evidence" value="ECO:0000318"/>
    <property type="project" value="GO_Central"/>
</dbReference>
<dbReference type="PANTHER" id="PTHR12970">
    <property type="entry name" value="PROTEASOME ASSEMBLY CHAPERONE 2"/>
    <property type="match status" value="1"/>
</dbReference>
<dbReference type="OMA" id="WKEHTGE"/>
<dbReference type="PANTHER" id="PTHR12970:SF1">
    <property type="entry name" value="PROTEASOME ASSEMBLY CHAPERONE 2"/>
    <property type="match status" value="1"/>
</dbReference>
<proteinExistence type="inferred from homology"/>
<comment type="function">
    <text evidence="4">Chaperone protein which promotes assembly of the 20S proteasome as part of a heterodimer with PSMG1.</text>
</comment>
<dbReference type="InParanoid" id="A0A1U8AM64"/>
<dbReference type="STRING" id="4432.A0A1U8AM64"/>
<dbReference type="GO" id="GO:0005829">
    <property type="term" value="C:cytosol"/>
    <property type="evidence" value="ECO:0000318"/>
    <property type="project" value="GO_Central"/>
</dbReference>
<evidence type="ECO:0000313" key="6">
    <source>
        <dbReference type="RefSeq" id="XP_010263816.1"/>
    </source>
</evidence>
<evidence type="ECO:0000256" key="3">
    <source>
        <dbReference type="ARBA" id="ARBA00025745"/>
    </source>
</evidence>
<evidence type="ECO:0000256" key="1">
    <source>
        <dbReference type="ARBA" id="ARBA00019186"/>
    </source>
</evidence>
<dbReference type="InterPro" id="IPR019151">
    <property type="entry name" value="Proteasome_assmbl_chaperone_2"/>
</dbReference>
<dbReference type="Pfam" id="PF09754">
    <property type="entry name" value="PAC2"/>
    <property type="match status" value="1"/>
</dbReference>
<comment type="similarity">
    <text evidence="3 4">Belongs to the PSMG2 family.</text>
</comment>
<dbReference type="FunCoup" id="A0A1U8AM64">
    <property type="interactions" value="3520"/>
</dbReference>
<dbReference type="eggNOG" id="KOG3112">
    <property type="taxonomic scope" value="Eukaryota"/>
</dbReference>
<dbReference type="Gene3D" id="3.40.50.10900">
    <property type="entry name" value="PAC-like subunit"/>
    <property type="match status" value="2"/>
</dbReference>
<protein>
    <recommendedName>
        <fullName evidence="1 4">Proteasome assembly chaperone 2</fullName>
    </recommendedName>
</protein>
<keyword evidence="2 4" id="KW-0143">Chaperone</keyword>
<dbReference type="GeneID" id="104601986"/>
<dbReference type="OrthoDB" id="10260712at2759"/>
<dbReference type="InterPro" id="IPR016562">
    <property type="entry name" value="Proteasome_assmbl_chp_2_euk"/>
</dbReference>